<dbReference type="EMBL" id="ML122262">
    <property type="protein sequence ID" value="RPD61379.1"/>
    <property type="molecule type" value="Genomic_DNA"/>
</dbReference>
<protein>
    <submittedName>
        <fullName evidence="5">Uncharacterized protein</fullName>
    </submittedName>
</protein>
<dbReference type="STRING" id="1328759.A0A5C2SE12"/>
<dbReference type="PANTHER" id="PTHR33365">
    <property type="entry name" value="YALI0B05434P"/>
    <property type="match status" value="1"/>
</dbReference>
<dbReference type="OrthoDB" id="3687641at2759"/>
<keyword evidence="2" id="KW-0560">Oxidoreductase</keyword>
<comment type="pathway">
    <text evidence="1">Mycotoxin biosynthesis.</text>
</comment>
<dbReference type="InterPro" id="IPR021765">
    <property type="entry name" value="UstYa-like"/>
</dbReference>
<dbReference type="GO" id="GO:0043386">
    <property type="term" value="P:mycotoxin biosynthetic process"/>
    <property type="evidence" value="ECO:0007669"/>
    <property type="project" value="InterPro"/>
</dbReference>
<keyword evidence="4" id="KW-0472">Membrane</keyword>
<evidence type="ECO:0000256" key="3">
    <source>
        <dbReference type="ARBA" id="ARBA00035112"/>
    </source>
</evidence>
<evidence type="ECO:0000313" key="6">
    <source>
        <dbReference type="Proteomes" id="UP000313359"/>
    </source>
</evidence>
<comment type="similarity">
    <text evidence="3">Belongs to the ustYa family.</text>
</comment>
<accession>A0A5C2SE12</accession>
<evidence type="ECO:0000256" key="1">
    <source>
        <dbReference type="ARBA" id="ARBA00004685"/>
    </source>
</evidence>
<keyword evidence="6" id="KW-1185">Reference proteome</keyword>
<feature type="transmembrane region" description="Helical" evidence="4">
    <location>
        <begin position="6"/>
        <end position="30"/>
    </location>
</feature>
<dbReference type="Proteomes" id="UP000313359">
    <property type="component" value="Unassembled WGS sequence"/>
</dbReference>
<evidence type="ECO:0000256" key="2">
    <source>
        <dbReference type="ARBA" id="ARBA00023002"/>
    </source>
</evidence>
<dbReference type="AlphaFoldDB" id="A0A5C2SE12"/>
<evidence type="ECO:0000313" key="5">
    <source>
        <dbReference type="EMBL" id="RPD61379.1"/>
    </source>
</evidence>
<reference evidence="5" key="1">
    <citation type="journal article" date="2018" name="Genome Biol. Evol.">
        <title>Genomics and development of Lentinus tigrinus, a white-rot wood-decaying mushroom with dimorphic fruiting bodies.</title>
        <authorList>
            <person name="Wu B."/>
            <person name="Xu Z."/>
            <person name="Knudson A."/>
            <person name="Carlson A."/>
            <person name="Chen N."/>
            <person name="Kovaka S."/>
            <person name="LaButti K."/>
            <person name="Lipzen A."/>
            <person name="Pennachio C."/>
            <person name="Riley R."/>
            <person name="Schakwitz W."/>
            <person name="Umezawa K."/>
            <person name="Ohm R.A."/>
            <person name="Grigoriev I.V."/>
            <person name="Nagy L.G."/>
            <person name="Gibbons J."/>
            <person name="Hibbett D."/>
        </authorList>
    </citation>
    <scope>NUCLEOTIDE SEQUENCE [LARGE SCALE GENOMIC DNA]</scope>
    <source>
        <strain evidence="5">ALCF2SS1-6</strain>
    </source>
</reference>
<gene>
    <name evidence="5" type="ORF">L227DRAFT_622500</name>
</gene>
<dbReference type="GO" id="GO:0016491">
    <property type="term" value="F:oxidoreductase activity"/>
    <property type="evidence" value="ECO:0007669"/>
    <property type="project" value="UniProtKB-KW"/>
</dbReference>
<name>A0A5C2SE12_9APHY</name>
<sequence length="202" mass="22763">MNLQTAARIYLGVFVVITAMNMSFIVYFINRLSRMLPPERAYTYVDDDFPSQLPVDLPTVGLVLESGHAHFSLHSDDDWGTLFPESSGFTDLGPNNRTFLVSFMHQLHCLDVFRVGFLTNRTGIAHHVEHCLRYMRQVVLCYADTTLEPAHTGQRDGQWKHAASGVGSVHRCKDWTALRTYLDNHPAGPAVAPETATTSYHR</sequence>
<proteinExistence type="inferred from homology"/>
<organism evidence="5 6">
    <name type="scientific">Lentinus tigrinus ALCF2SS1-6</name>
    <dbReference type="NCBI Taxonomy" id="1328759"/>
    <lineage>
        <taxon>Eukaryota</taxon>
        <taxon>Fungi</taxon>
        <taxon>Dikarya</taxon>
        <taxon>Basidiomycota</taxon>
        <taxon>Agaricomycotina</taxon>
        <taxon>Agaricomycetes</taxon>
        <taxon>Polyporales</taxon>
        <taxon>Polyporaceae</taxon>
        <taxon>Lentinus</taxon>
    </lineage>
</organism>
<evidence type="ECO:0000256" key="4">
    <source>
        <dbReference type="SAM" id="Phobius"/>
    </source>
</evidence>
<keyword evidence="4" id="KW-0812">Transmembrane</keyword>
<dbReference type="Pfam" id="PF11807">
    <property type="entry name" value="UstYa"/>
    <property type="match status" value="1"/>
</dbReference>
<dbReference type="PANTHER" id="PTHR33365:SF11">
    <property type="entry name" value="TAT PATHWAY SIGNAL SEQUENCE"/>
    <property type="match status" value="1"/>
</dbReference>
<keyword evidence="4" id="KW-1133">Transmembrane helix</keyword>